<evidence type="ECO:0000256" key="4">
    <source>
        <dbReference type="ARBA" id="ARBA00022989"/>
    </source>
</evidence>
<evidence type="ECO:0000313" key="9">
    <source>
        <dbReference type="Proteomes" id="UP000272690"/>
    </source>
</evidence>
<dbReference type="RefSeq" id="WP_032995273.1">
    <property type="nucleotide sequence ID" value="NZ_AEWB02000016.1"/>
</dbReference>
<dbReference type="GO" id="GO:0005886">
    <property type="term" value="C:plasma membrane"/>
    <property type="evidence" value="ECO:0007669"/>
    <property type="project" value="UniProtKB-SubCell"/>
</dbReference>
<comment type="subcellular location">
    <subcellularLocation>
        <location evidence="1">Cell membrane</location>
        <topology evidence="1">Multi-pass membrane protein</topology>
    </subcellularLocation>
</comment>
<organism evidence="8 9">
    <name type="scientific">Aggregatibacter aphrophilus ATCC 33389</name>
    <dbReference type="NCBI Taxonomy" id="985008"/>
    <lineage>
        <taxon>Bacteria</taxon>
        <taxon>Pseudomonadati</taxon>
        <taxon>Pseudomonadota</taxon>
        <taxon>Gammaproteobacteria</taxon>
        <taxon>Pasteurellales</taxon>
        <taxon>Pasteurellaceae</taxon>
        <taxon>Aggregatibacter</taxon>
    </lineage>
</organism>
<evidence type="ECO:0000256" key="1">
    <source>
        <dbReference type="ARBA" id="ARBA00004651"/>
    </source>
</evidence>
<feature type="transmembrane region" description="Helical" evidence="6">
    <location>
        <begin position="261"/>
        <end position="281"/>
    </location>
</feature>
<keyword evidence="2" id="KW-1003">Cell membrane</keyword>
<dbReference type="AlphaFoldDB" id="A0A3S4TPW4"/>
<evidence type="ECO:0000256" key="5">
    <source>
        <dbReference type="ARBA" id="ARBA00023136"/>
    </source>
</evidence>
<keyword evidence="5 6" id="KW-0472">Membrane</keyword>
<dbReference type="PANTHER" id="PTHR35007:SF2">
    <property type="entry name" value="PILUS ASSEMBLE PROTEIN"/>
    <property type="match status" value="1"/>
</dbReference>
<feature type="transmembrane region" description="Helical" evidence="6">
    <location>
        <begin position="6"/>
        <end position="24"/>
    </location>
</feature>
<sequence>MTLKLLLSYTLLAIFGIIILFTALSARKKFLHSREVILGERPKDTDEDEDNKGKTKQQIELELLLINNNPILKALGIIDKNIKVKLLIMVVLCGAYYLYSLNDSNPDSSSLLISFLTILVVTIIIPGFLINSILKSKIKKIMNDLAGFIDLVAVNVQTGISIEAALKQVATDFKTLNPDLTYVMLRIIRKSEITGMSQALQDLSISLPTTEIRMFCTVMQQSLNFGSSIYHQLIQLSSDIRELQLLTIEEKLGTLAAKMSIPLILFIMFPIIILILAPGVMRVFPHVF</sequence>
<accession>A0A3S4TPW4</accession>
<evidence type="ECO:0000256" key="6">
    <source>
        <dbReference type="SAM" id="Phobius"/>
    </source>
</evidence>
<dbReference type="InterPro" id="IPR018076">
    <property type="entry name" value="T2SS_GspF_dom"/>
</dbReference>
<dbReference type="Pfam" id="PF00482">
    <property type="entry name" value="T2SSF"/>
    <property type="match status" value="1"/>
</dbReference>
<reference evidence="8 9" key="1">
    <citation type="submission" date="2018-12" db="EMBL/GenBank/DDBJ databases">
        <authorList>
            <consortium name="Pathogen Informatics"/>
        </authorList>
    </citation>
    <scope>NUCLEOTIDE SEQUENCE [LARGE SCALE GENOMIC DNA]</scope>
    <source>
        <strain evidence="8 9">NCTC5906</strain>
    </source>
</reference>
<dbReference type="Proteomes" id="UP000272690">
    <property type="component" value="Chromosome"/>
</dbReference>
<protein>
    <submittedName>
        <fullName evidence="8">Flp pilus assembly protein TadB</fullName>
    </submittedName>
</protein>
<dbReference type="OrthoDB" id="9810662at2"/>
<name>A0A3S4TPW4_AGGAP</name>
<keyword evidence="3 6" id="KW-0812">Transmembrane</keyword>
<evidence type="ECO:0000256" key="2">
    <source>
        <dbReference type="ARBA" id="ARBA00022475"/>
    </source>
</evidence>
<gene>
    <name evidence="8" type="ORF">NCTC5906_00825</name>
</gene>
<dbReference type="EMBL" id="LR134327">
    <property type="protein sequence ID" value="VEF42172.1"/>
    <property type="molecule type" value="Genomic_DNA"/>
</dbReference>
<feature type="domain" description="Type II secretion system protein GspF" evidence="7">
    <location>
        <begin position="148"/>
        <end position="276"/>
    </location>
</feature>
<evidence type="ECO:0000259" key="7">
    <source>
        <dbReference type="Pfam" id="PF00482"/>
    </source>
</evidence>
<dbReference type="PANTHER" id="PTHR35007">
    <property type="entry name" value="INTEGRAL MEMBRANE PROTEIN-RELATED"/>
    <property type="match status" value="1"/>
</dbReference>
<proteinExistence type="predicted"/>
<feature type="transmembrane region" description="Helical" evidence="6">
    <location>
        <begin position="82"/>
        <end position="99"/>
    </location>
</feature>
<feature type="transmembrane region" description="Helical" evidence="6">
    <location>
        <begin position="111"/>
        <end position="134"/>
    </location>
</feature>
<evidence type="ECO:0000313" key="8">
    <source>
        <dbReference type="EMBL" id="VEF42172.1"/>
    </source>
</evidence>
<keyword evidence="4 6" id="KW-1133">Transmembrane helix</keyword>
<evidence type="ECO:0000256" key="3">
    <source>
        <dbReference type="ARBA" id="ARBA00022692"/>
    </source>
</evidence>
<dbReference type="GeneID" id="49635241"/>